<name>A0A919NF23_9ACTN</name>
<organism evidence="1 2">
    <name type="scientific">Actinoplanes siamensis</name>
    <dbReference type="NCBI Taxonomy" id="1223317"/>
    <lineage>
        <taxon>Bacteria</taxon>
        <taxon>Bacillati</taxon>
        <taxon>Actinomycetota</taxon>
        <taxon>Actinomycetes</taxon>
        <taxon>Micromonosporales</taxon>
        <taxon>Micromonosporaceae</taxon>
        <taxon>Actinoplanes</taxon>
    </lineage>
</organism>
<reference evidence="1" key="1">
    <citation type="submission" date="2021-01" db="EMBL/GenBank/DDBJ databases">
        <title>Whole genome shotgun sequence of Actinoplanes siamensis NBRC 109076.</title>
        <authorList>
            <person name="Komaki H."/>
            <person name="Tamura T."/>
        </authorList>
    </citation>
    <scope>NUCLEOTIDE SEQUENCE</scope>
    <source>
        <strain evidence="1">NBRC 109076</strain>
    </source>
</reference>
<proteinExistence type="predicted"/>
<accession>A0A919NF23</accession>
<sequence length="380" mass="42104">MPLPADLQARLNDPSFWRAYFFEDEGIEDEGEDVQDDEESIVVEFPVGGGYALTLDICVGLHMVNLAMRTPDSPETLELGWDDEAHWHPDALRWAELDLIARAAATLDHTLRHPGPVLALAARFVVLDAGDDLDAITPMMDAAFGPPRAPQVGVDPMAPTLDIDFDRPVPAEPWWPKTRDWLHRADGRHNGVAWRHGDDGVWTVEQDEANNADRDLYSLRCPGGSFPFTAWARLVTAAEATLAAASLPMPENSAEQCWIDEERTSAPRGSLIAARFGPSPLRNSRRYLLDLHLPMEGRPNSYAVAVRTDLDRTLREADRGWAESVGSSSTPGRGLTEVWFSIGIVDSLDAGVALIRQVLRRHDTDSAVRLTRNRELIPLD</sequence>
<dbReference type="Proteomes" id="UP000629619">
    <property type="component" value="Unassembled WGS sequence"/>
</dbReference>
<keyword evidence="2" id="KW-1185">Reference proteome</keyword>
<dbReference type="EMBL" id="BOMW01000089">
    <property type="protein sequence ID" value="GIF09509.1"/>
    <property type="molecule type" value="Genomic_DNA"/>
</dbReference>
<evidence type="ECO:0000313" key="1">
    <source>
        <dbReference type="EMBL" id="GIF09509.1"/>
    </source>
</evidence>
<evidence type="ECO:0000313" key="2">
    <source>
        <dbReference type="Proteomes" id="UP000629619"/>
    </source>
</evidence>
<dbReference type="RefSeq" id="WP_203684810.1">
    <property type="nucleotide sequence ID" value="NZ_BOMW01000089.1"/>
</dbReference>
<comment type="caution">
    <text evidence="1">The sequence shown here is derived from an EMBL/GenBank/DDBJ whole genome shotgun (WGS) entry which is preliminary data.</text>
</comment>
<gene>
    <name evidence="1" type="ORF">Asi03nite_70470</name>
</gene>
<protein>
    <submittedName>
        <fullName evidence="1">Uncharacterized protein</fullName>
    </submittedName>
</protein>
<dbReference type="AlphaFoldDB" id="A0A919NF23"/>